<dbReference type="PANTHER" id="PTHR14226">
    <property type="entry name" value="NEUROPATHY TARGET ESTERASE/SWISS CHEESE D.MELANOGASTER"/>
    <property type="match status" value="1"/>
</dbReference>
<dbReference type="InterPro" id="IPR016035">
    <property type="entry name" value="Acyl_Trfase/lysoPLipase"/>
</dbReference>
<evidence type="ECO:0000256" key="1">
    <source>
        <dbReference type="ARBA" id="ARBA00022801"/>
    </source>
</evidence>
<dbReference type="EMBL" id="MN739416">
    <property type="protein sequence ID" value="QHT03749.1"/>
    <property type="molecule type" value="Genomic_DNA"/>
</dbReference>
<dbReference type="PROSITE" id="PS51635">
    <property type="entry name" value="PNPLA"/>
    <property type="match status" value="1"/>
</dbReference>
<keyword evidence="1" id="KW-0378">Hydrolase</keyword>
<name>A0A6C0CJA0_9ZZZZ</name>
<accession>A0A6C0CJA0</accession>
<evidence type="ECO:0000256" key="2">
    <source>
        <dbReference type="ARBA" id="ARBA00022963"/>
    </source>
</evidence>
<organism evidence="5">
    <name type="scientific">viral metagenome</name>
    <dbReference type="NCBI Taxonomy" id="1070528"/>
    <lineage>
        <taxon>unclassified sequences</taxon>
        <taxon>metagenomes</taxon>
        <taxon>organismal metagenomes</taxon>
    </lineage>
</organism>
<dbReference type="Pfam" id="PF01734">
    <property type="entry name" value="Patatin"/>
    <property type="match status" value="1"/>
</dbReference>
<dbReference type="AlphaFoldDB" id="A0A6C0CJA0"/>
<proteinExistence type="predicted"/>
<evidence type="ECO:0000259" key="4">
    <source>
        <dbReference type="PROSITE" id="PS51635"/>
    </source>
</evidence>
<keyword evidence="2" id="KW-0442">Lipid degradation</keyword>
<evidence type="ECO:0000256" key="3">
    <source>
        <dbReference type="ARBA" id="ARBA00023098"/>
    </source>
</evidence>
<keyword evidence="3" id="KW-0443">Lipid metabolism</keyword>
<sequence length="274" mass="30328">MFHTLGLGGGGVKGILHIGALLELKKHQELVFPQGVWGISVGSLVATYIAFGLPIDTLKNLNDLFSLKSFIPKLDIGKLHHSLTTKGVFSMDTFEKSVCDFFEDHGLDIKTKVLGDAQMPLFIIASNLTTGKPTIFSKNVPVMDALKCSCCIPGLFRPQILYNQIYIDGDVFCPSIDYLVPGSENVLCISLKKTVTDTVFTPKNIDSMSPLTYIHDIHSLLVKNFHDQVKRDCTVELSYPKLRSMSNIEEFDVEDILKSSGTALRDFLLSKGRL</sequence>
<dbReference type="GO" id="GO:0016787">
    <property type="term" value="F:hydrolase activity"/>
    <property type="evidence" value="ECO:0007669"/>
    <property type="project" value="UniProtKB-KW"/>
</dbReference>
<dbReference type="GO" id="GO:0016042">
    <property type="term" value="P:lipid catabolic process"/>
    <property type="evidence" value="ECO:0007669"/>
    <property type="project" value="UniProtKB-KW"/>
</dbReference>
<dbReference type="InterPro" id="IPR050301">
    <property type="entry name" value="NTE"/>
</dbReference>
<reference evidence="5" key="1">
    <citation type="journal article" date="2020" name="Nature">
        <title>Giant virus diversity and host interactions through global metagenomics.</title>
        <authorList>
            <person name="Schulz F."/>
            <person name="Roux S."/>
            <person name="Paez-Espino D."/>
            <person name="Jungbluth S."/>
            <person name="Walsh D.A."/>
            <person name="Denef V.J."/>
            <person name="McMahon K.D."/>
            <person name="Konstantinidis K.T."/>
            <person name="Eloe-Fadrosh E.A."/>
            <person name="Kyrpides N.C."/>
            <person name="Woyke T."/>
        </authorList>
    </citation>
    <scope>NUCLEOTIDE SEQUENCE</scope>
    <source>
        <strain evidence="5">GVMAG-M-3300021120-1</strain>
    </source>
</reference>
<protein>
    <recommendedName>
        <fullName evidence="4">PNPLA domain-containing protein</fullName>
    </recommendedName>
</protein>
<dbReference type="PANTHER" id="PTHR14226:SF78">
    <property type="entry name" value="SLR0060 PROTEIN"/>
    <property type="match status" value="1"/>
</dbReference>
<dbReference type="Gene3D" id="3.40.1090.10">
    <property type="entry name" value="Cytosolic phospholipase A2 catalytic domain"/>
    <property type="match status" value="2"/>
</dbReference>
<dbReference type="InterPro" id="IPR002641">
    <property type="entry name" value="PNPLA_dom"/>
</dbReference>
<feature type="domain" description="PNPLA" evidence="4">
    <location>
        <begin position="5"/>
        <end position="181"/>
    </location>
</feature>
<dbReference type="SUPFAM" id="SSF52151">
    <property type="entry name" value="FabD/lysophospholipase-like"/>
    <property type="match status" value="1"/>
</dbReference>
<evidence type="ECO:0000313" key="5">
    <source>
        <dbReference type="EMBL" id="QHT03749.1"/>
    </source>
</evidence>